<evidence type="ECO:0000313" key="3">
    <source>
        <dbReference type="EMBL" id="WWD82760.1"/>
    </source>
</evidence>
<organism evidence="3 4">
    <name type="scientific">Terrisporobacter glycolicus ATCC 14880 = DSM 1288</name>
    <dbReference type="NCBI Taxonomy" id="1121315"/>
    <lineage>
        <taxon>Bacteria</taxon>
        <taxon>Bacillati</taxon>
        <taxon>Bacillota</taxon>
        <taxon>Clostridia</taxon>
        <taxon>Peptostreptococcales</taxon>
        <taxon>Peptostreptococcaceae</taxon>
        <taxon>Terrisporobacter</taxon>
    </lineage>
</organism>
<dbReference type="PROSITE" id="PS50005">
    <property type="entry name" value="TPR"/>
    <property type="match status" value="1"/>
</dbReference>
<accession>A0ABZ2ETJ1</accession>
<keyword evidence="4" id="KW-1185">Reference proteome</keyword>
<gene>
    <name evidence="3" type="ORF">TEGL_11540</name>
</gene>
<dbReference type="Pfam" id="PF14559">
    <property type="entry name" value="TPR_19"/>
    <property type="match status" value="1"/>
</dbReference>
<dbReference type="Gene3D" id="1.25.40.10">
    <property type="entry name" value="Tetratricopeptide repeat domain"/>
    <property type="match status" value="1"/>
</dbReference>
<sequence>MITLNQIRETIIKNDQELDEMIAEYFIQKHLSKKKEEKEKSEKELDIYIKTVKKSIEELINENKLSQAKELLEQYKDIIKDDITIYSMDGIICMQEGNLEDAYEYFKHGLEIDKDNVDLLYNMAYINILTGNKEEAVKYYMECLNITNDEELIEEIKNTINQLNEMEKNTSDILTIITLGIAEDDVIFNKLRKQNNNIIQIIENNEIQYENKFIKDGINIYEINSNKYSEILEYTIRRHENCVIICGDIDKAQISLNQKDYAKVVYYTNSNIYTDKNDCINHNINIYFDKEMCDNCDLILTNDVMVFNYKTIIEKRNNTYYIDNSETEFDISNLIGETNIKYLMNSHDRLKEKIAETENEYEKSLYILAAGCENIEDYIEIAKYIYDKYKTEEMYQIYLSLLAENKDYLNLCALAINSEHCSDVIKVELMYLNAAKEYDLIEFIANLSIKNYKKVDEMSDQHLEYKIANYYFELNQFDRAYDKYINVLSQSTNLVNSPLLNRNVAYLMYAMGNDEYEIYYDAYKSLIECLYDNKECVHES</sequence>
<keyword evidence="2" id="KW-0175">Coiled coil</keyword>
<reference evidence="3 4" key="1">
    <citation type="journal article" date="2023" name="PLoS ONE">
        <title>Genome-based metabolic and phylogenomic analysis of three Terrisporobacter species.</title>
        <authorList>
            <person name="Boer T."/>
            <person name="Bengelsdorf F.R."/>
            <person name="Bomeke M."/>
            <person name="Daniel R."/>
            <person name="Poehlein A."/>
        </authorList>
    </citation>
    <scope>NUCLEOTIDE SEQUENCE [LARGE SCALE GENOMIC DNA]</scope>
    <source>
        <strain evidence="3 4">DSM 1288</strain>
    </source>
</reference>
<dbReference type="SMART" id="SM00028">
    <property type="entry name" value="TPR"/>
    <property type="match status" value="3"/>
</dbReference>
<proteinExistence type="predicted"/>
<feature type="coiled-coil region" evidence="2">
    <location>
        <begin position="31"/>
        <end position="81"/>
    </location>
</feature>
<evidence type="ECO:0008006" key="5">
    <source>
        <dbReference type="Google" id="ProtNLM"/>
    </source>
</evidence>
<feature type="repeat" description="TPR" evidence="1">
    <location>
        <begin position="83"/>
        <end position="116"/>
    </location>
</feature>
<protein>
    <recommendedName>
        <fullName evidence="5">Tetratricopeptide repeat protein</fullName>
    </recommendedName>
</protein>
<evidence type="ECO:0000313" key="4">
    <source>
        <dbReference type="Proteomes" id="UP001348492"/>
    </source>
</evidence>
<dbReference type="InterPro" id="IPR019734">
    <property type="entry name" value="TPR_rpt"/>
</dbReference>
<dbReference type="EMBL" id="CP117523">
    <property type="protein sequence ID" value="WWD82760.1"/>
    <property type="molecule type" value="Genomic_DNA"/>
</dbReference>
<evidence type="ECO:0000256" key="2">
    <source>
        <dbReference type="SAM" id="Coils"/>
    </source>
</evidence>
<evidence type="ECO:0000256" key="1">
    <source>
        <dbReference type="PROSITE-ProRule" id="PRU00339"/>
    </source>
</evidence>
<dbReference type="RefSeq" id="WP_018589212.1">
    <property type="nucleotide sequence ID" value="NZ_CP117523.1"/>
</dbReference>
<dbReference type="InterPro" id="IPR011990">
    <property type="entry name" value="TPR-like_helical_dom_sf"/>
</dbReference>
<dbReference type="SUPFAM" id="SSF48452">
    <property type="entry name" value="TPR-like"/>
    <property type="match status" value="1"/>
</dbReference>
<dbReference type="Proteomes" id="UP001348492">
    <property type="component" value="Chromosome"/>
</dbReference>
<keyword evidence="1" id="KW-0802">TPR repeat</keyword>
<name>A0ABZ2ETJ1_9FIRM</name>